<comment type="caution">
    <text evidence="1">The sequence shown here is derived from an EMBL/GenBank/DDBJ whole genome shotgun (WGS) entry which is preliminary data.</text>
</comment>
<accession>A0AAE1RM42</accession>
<keyword evidence="2" id="KW-1185">Reference proteome</keyword>
<dbReference type="Gene3D" id="3.60.10.10">
    <property type="entry name" value="Endonuclease/exonuclease/phosphatase"/>
    <property type="match status" value="1"/>
</dbReference>
<protein>
    <submittedName>
        <fullName evidence="1">Uncharacterized protein</fullName>
    </submittedName>
</protein>
<dbReference type="EMBL" id="JAVYJV010000015">
    <property type="protein sequence ID" value="KAK4353282.1"/>
    <property type="molecule type" value="Genomic_DNA"/>
</dbReference>
<dbReference type="SUPFAM" id="SSF56219">
    <property type="entry name" value="DNase I-like"/>
    <property type="match status" value="1"/>
</dbReference>
<proteinExistence type="predicted"/>
<organism evidence="1 2">
    <name type="scientific">Anisodus tanguticus</name>
    <dbReference type="NCBI Taxonomy" id="243964"/>
    <lineage>
        <taxon>Eukaryota</taxon>
        <taxon>Viridiplantae</taxon>
        <taxon>Streptophyta</taxon>
        <taxon>Embryophyta</taxon>
        <taxon>Tracheophyta</taxon>
        <taxon>Spermatophyta</taxon>
        <taxon>Magnoliopsida</taxon>
        <taxon>eudicotyledons</taxon>
        <taxon>Gunneridae</taxon>
        <taxon>Pentapetalae</taxon>
        <taxon>asterids</taxon>
        <taxon>lamiids</taxon>
        <taxon>Solanales</taxon>
        <taxon>Solanaceae</taxon>
        <taxon>Solanoideae</taxon>
        <taxon>Hyoscyameae</taxon>
        <taxon>Anisodus</taxon>
    </lineage>
</organism>
<evidence type="ECO:0000313" key="2">
    <source>
        <dbReference type="Proteomes" id="UP001291623"/>
    </source>
</evidence>
<sequence>MIISTRNIRGLNKDHKQKKVKLFLAKNKIEVFRCVETRVREQRSKKILKKMTQGWNSCCNYASAPNGRIWIIWRSHMNATILENTEQFIHYLEEDPGTQYTIYFTVVYARNGAQQREVLWNEPSQLTLQMQLPWILRGLF</sequence>
<gene>
    <name evidence="1" type="ORF">RND71_028800</name>
</gene>
<dbReference type="InterPro" id="IPR036691">
    <property type="entry name" value="Endo/exonu/phosph_ase_sf"/>
</dbReference>
<dbReference type="Proteomes" id="UP001291623">
    <property type="component" value="Unassembled WGS sequence"/>
</dbReference>
<reference evidence="1" key="1">
    <citation type="submission" date="2023-12" db="EMBL/GenBank/DDBJ databases">
        <title>Genome assembly of Anisodus tanguticus.</title>
        <authorList>
            <person name="Wang Y.-J."/>
        </authorList>
    </citation>
    <scope>NUCLEOTIDE SEQUENCE</scope>
    <source>
        <strain evidence="1">KB-2021</strain>
        <tissue evidence="1">Leaf</tissue>
    </source>
</reference>
<dbReference type="AlphaFoldDB" id="A0AAE1RM42"/>
<evidence type="ECO:0000313" key="1">
    <source>
        <dbReference type="EMBL" id="KAK4353282.1"/>
    </source>
</evidence>
<name>A0AAE1RM42_9SOLA</name>